<proteinExistence type="inferred from homology"/>
<evidence type="ECO:0000256" key="4">
    <source>
        <dbReference type="ARBA" id="ARBA00022737"/>
    </source>
</evidence>
<evidence type="ECO:0000256" key="3">
    <source>
        <dbReference type="ARBA" id="ARBA00022723"/>
    </source>
</evidence>
<dbReference type="InterPro" id="IPR018247">
    <property type="entry name" value="EF_Hand_1_Ca_BS"/>
</dbReference>
<dbReference type="GeneTree" id="ENSGT00940000158672"/>
<dbReference type="Gene3D" id="1.10.238.10">
    <property type="entry name" value="EF-hand"/>
    <property type="match status" value="1"/>
</dbReference>
<evidence type="ECO:0000256" key="6">
    <source>
        <dbReference type="ARBA" id="ARBA00022807"/>
    </source>
</evidence>
<dbReference type="FunFam" id="2.60.120.380:FF:000001">
    <property type="entry name" value="Calpain-1 catalytic subunit"/>
    <property type="match status" value="1"/>
</dbReference>
<evidence type="ECO:0000259" key="11">
    <source>
        <dbReference type="PROSITE" id="PS50222"/>
    </source>
</evidence>
<evidence type="ECO:0000256" key="1">
    <source>
        <dbReference type="ARBA" id="ARBA00007623"/>
    </source>
</evidence>
<gene>
    <name evidence="12" type="primary">capn1b</name>
</gene>
<evidence type="ECO:0000313" key="12">
    <source>
        <dbReference type="Ensembl" id="ENSDLAP00005036451.2"/>
    </source>
</evidence>
<protein>
    <submittedName>
        <fullName evidence="12">Calpain 1, (mu/I) large subunit b</fullName>
    </submittedName>
</protein>
<evidence type="ECO:0000256" key="8">
    <source>
        <dbReference type="PIRSR" id="PIRSR622684-1"/>
    </source>
</evidence>
<dbReference type="GO" id="GO:0004198">
    <property type="term" value="F:calcium-dependent cysteine-type endopeptidase activity"/>
    <property type="evidence" value="ECO:0007669"/>
    <property type="project" value="InterPro"/>
</dbReference>
<dbReference type="InterPro" id="IPR000169">
    <property type="entry name" value="Pept_cys_AS"/>
</dbReference>
<dbReference type="PROSITE" id="PS50203">
    <property type="entry name" value="CALPAIN_CAT"/>
    <property type="match status" value="1"/>
</dbReference>
<dbReference type="PRINTS" id="PR00704">
    <property type="entry name" value="CALPAIN"/>
</dbReference>
<dbReference type="CDD" id="cd00214">
    <property type="entry name" value="Calpain_III"/>
    <property type="match status" value="1"/>
</dbReference>
<dbReference type="Pfam" id="PF01067">
    <property type="entry name" value="Calpain_III"/>
    <property type="match status" value="1"/>
</dbReference>
<dbReference type="InterPro" id="IPR022683">
    <property type="entry name" value="Calpain_III"/>
</dbReference>
<dbReference type="FunFam" id="3.90.70.10:FF:000001">
    <property type="entry name" value="Calpain-1 catalytic subunit"/>
    <property type="match status" value="1"/>
</dbReference>
<feature type="domain" description="EF-hand" evidence="11">
    <location>
        <begin position="567"/>
        <end position="602"/>
    </location>
</feature>
<evidence type="ECO:0000256" key="7">
    <source>
        <dbReference type="ARBA" id="ARBA00022837"/>
    </source>
</evidence>
<dbReference type="AlphaFoldDB" id="A0A8C4H3M7"/>
<keyword evidence="4" id="KW-0677">Repeat</keyword>
<dbReference type="SUPFAM" id="SSF54001">
    <property type="entry name" value="Cysteine proteinases"/>
    <property type="match status" value="1"/>
</dbReference>
<feature type="active site" evidence="8 9">
    <location>
        <position position="269"/>
    </location>
</feature>
<dbReference type="GO" id="GO:0005509">
    <property type="term" value="F:calcium ion binding"/>
    <property type="evidence" value="ECO:0007669"/>
    <property type="project" value="InterPro"/>
</dbReference>
<dbReference type="SUPFAM" id="SSF47473">
    <property type="entry name" value="EF-hand"/>
    <property type="match status" value="1"/>
</dbReference>
<accession>A0A8C4H3M7</accession>
<evidence type="ECO:0000259" key="10">
    <source>
        <dbReference type="PROSITE" id="PS50203"/>
    </source>
</evidence>
<dbReference type="PANTHER" id="PTHR10183:SF322">
    <property type="entry name" value="CALPAIN-11"/>
    <property type="match status" value="1"/>
</dbReference>
<dbReference type="SMART" id="SM00230">
    <property type="entry name" value="CysPc"/>
    <property type="match status" value="1"/>
</dbReference>
<name>A0A8C4H3M7_DICLA</name>
<evidence type="ECO:0000313" key="13">
    <source>
        <dbReference type="Proteomes" id="UP000694389"/>
    </source>
</evidence>
<dbReference type="PROSITE" id="PS50222">
    <property type="entry name" value="EF_HAND_2"/>
    <property type="match status" value="1"/>
</dbReference>
<keyword evidence="2 9" id="KW-0645">Protease</keyword>
<dbReference type="PROSITE" id="PS00139">
    <property type="entry name" value="THIOL_PROTEASE_CYS"/>
    <property type="match status" value="1"/>
</dbReference>
<keyword evidence="3" id="KW-0479">Metal-binding</keyword>
<keyword evidence="7" id="KW-0106">Calcium</keyword>
<keyword evidence="5 9" id="KW-0378">Hydrolase</keyword>
<dbReference type="Ensembl" id="ENSDLAT00005038882.2">
    <property type="protein sequence ID" value="ENSDLAP00005036451.2"/>
    <property type="gene ID" value="ENSDLAG00005029347.1"/>
</dbReference>
<dbReference type="Gene3D" id="2.60.120.380">
    <property type="match status" value="1"/>
</dbReference>
<dbReference type="InterPro" id="IPR036213">
    <property type="entry name" value="Calpain_III_sf"/>
</dbReference>
<dbReference type="PANTHER" id="PTHR10183">
    <property type="entry name" value="CALPAIN"/>
    <property type="match status" value="1"/>
</dbReference>
<dbReference type="InterPro" id="IPR002048">
    <property type="entry name" value="EF_hand_dom"/>
</dbReference>
<feature type="active site" evidence="8 9">
    <location>
        <position position="108"/>
    </location>
</feature>
<feature type="domain" description="Calpain catalytic" evidence="10">
    <location>
        <begin position="48"/>
        <end position="351"/>
    </location>
</feature>
<dbReference type="GO" id="GO:0005737">
    <property type="term" value="C:cytoplasm"/>
    <property type="evidence" value="ECO:0007669"/>
    <property type="project" value="TreeGrafter"/>
</dbReference>
<evidence type="ECO:0000256" key="9">
    <source>
        <dbReference type="PROSITE-ProRule" id="PRU00239"/>
    </source>
</evidence>
<feature type="active site" evidence="8 9">
    <location>
        <position position="293"/>
    </location>
</feature>
<comment type="similarity">
    <text evidence="1">Belongs to the peptidase C2 family.</text>
</comment>
<organism evidence="12 13">
    <name type="scientific">Dicentrarchus labrax</name>
    <name type="common">European seabass</name>
    <name type="synonym">Morone labrax</name>
    <dbReference type="NCBI Taxonomy" id="13489"/>
    <lineage>
        <taxon>Eukaryota</taxon>
        <taxon>Metazoa</taxon>
        <taxon>Chordata</taxon>
        <taxon>Craniata</taxon>
        <taxon>Vertebrata</taxon>
        <taxon>Euteleostomi</taxon>
        <taxon>Actinopterygii</taxon>
        <taxon>Neopterygii</taxon>
        <taxon>Teleostei</taxon>
        <taxon>Neoteleostei</taxon>
        <taxon>Acanthomorphata</taxon>
        <taxon>Eupercaria</taxon>
        <taxon>Moronidae</taxon>
        <taxon>Dicentrarchus</taxon>
    </lineage>
</organism>
<dbReference type="SUPFAM" id="SSF49758">
    <property type="entry name" value="Calpain large subunit, middle domain (domain III)"/>
    <property type="match status" value="1"/>
</dbReference>
<keyword evidence="6 9" id="KW-0788">Thiol protease</keyword>
<dbReference type="Pfam" id="PF00648">
    <property type="entry name" value="Peptidase_C2"/>
    <property type="match status" value="1"/>
</dbReference>
<evidence type="ECO:0000256" key="2">
    <source>
        <dbReference type="ARBA" id="ARBA00022670"/>
    </source>
</evidence>
<dbReference type="PROSITE" id="PS00018">
    <property type="entry name" value="EF_HAND_1"/>
    <property type="match status" value="1"/>
</dbReference>
<dbReference type="InterPro" id="IPR011992">
    <property type="entry name" value="EF-hand-dom_pair"/>
</dbReference>
<dbReference type="InterPro" id="IPR022682">
    <property type="entry name" value="Calpain_domain_III"/>
</dbReference>
<dbReference type="InterPro" id="IPR001300">
    <property type="entry name" value="Peptidase_C2_calpain_cat"/>
</dbReference>
<dbReference type="Gene3D" id="3.90.70.10">
    <property type="entry name" value="Cysteine proteinases"/>
    <property type="match status" value="1"/>
</dbReference>
<dbReference type="InterPro" id="IPR022684">
    <property type="entry name" value="Calpain_cysteine_protease"/>
</dbReference>
<dbReference type="InterPro" id="IPR033883">
    <property type="entry name" value="C2_III"/>
</dbReference>
<reference evidence="12" key="1">
    <citation type="submission" date="2025-08" db="UniProtKB">
        <authorList>
            <consortium name="Ensembl"/>
        </authorList>
    </citation>
    <scope>IDENTIFICATION</scope>
</reference>
<dbReference type="CDD" id="cd00044">
    <property type="entry name" value="CysPc"/>
    <property type="match status" value="1"/>
</dbReference>
<keyword evidence="13" id="KW-1185">Reference proteome</keyword>
<evidence type="ECO:0000256" key="5">
    <source>
        <dbReference type="ARBA" id="ARBA00022801"/>
    </source>
</evidence>
<reference evidence="12" key="2">
    <citation type="submission" date="2025-09" db="UniProtKB">
        <authorList>
            <consortium name="Ensembl"/>
        </authorList>
    </citation>
    <scope>IDENTIFICATION</scope>
</reference>
<dbReference type="Proteomes" id="UP000694389">
    <property type="component" value="Unassembled WGS sequence"/>
</dbReference>
<dbReference type="GO" id="GO:0006508">
    <property type="term" value="P:proteolysis"/>
    <property type="evidence" value="ECO:0007669"/>
    <property type="project" value="UniProtKB-KW"/>
</dbReference>
<dbReference type="InterPro" id="IPR038765">
    <property type="entry name" value="Papain-like_cys_pep_sf"/>
</dbReference>
<dbReference type="SMART" id="SM00720">
    <property type="entry name" value="calpain_III"/>
    <property type="match status" value="1"/>
</dbReference>
<sequence length="687" mass="78321">SMMFGGVSGRIQKDRQKAGGLGSVQQAVRYQNQDFQALKEDCLQNGTLFEDPMFPAEPASLGFKELGPFTAKTRGVEWKRPTELTQNPQFIVGGATRTDICQGALGDCWLLAAIGSLTLNERLLHRVVPQGQSFSHQYAGIFHFQFWQFGEWVNVVIDDRLPVKEGELLFVHSAEGSEFWSALLEKAYAKLNGSYEALSGGSTTEGFEDFTGGVAEMYELNELKKAKERDLYRIISKALERGSLLGCSIDITSAFDMEAVTFKKLVKGHAYSVTGLKQVERRGRTERLIRIRNPWGQVEWTGRWSDNCSEWSSIDAAEKDEMLCKMEDGEFWMSFSEFLHQFSRLEICNLTPDALSEDSTSFWNTTMFEGGWRRGSTAGGCRNHPNTFWINPQYKICLLEEDDDPDDDEAACSFLVALMQKDRRRYRRHGQDVHTIGFAIYEVRGEMFKGACCPSVHMKKDFFLRHSSCARSETFINLREVSNRLRLPPGEYLIVPSTFEPSKEADFVLRVFTEKQSETQGVFLWLFTDRDLQTDGFSMESCRAMVSLMDKDGSARLGLLEFQVLWNKIRKWLGIFREFDLDKSGCMSSYEMRLALENGGFKLNNKLYQMLVARFADNEIIDFDNFTCCLVKLEAMFKAFQELDRKKTGIAELNIIEVRNTNPTLTKCSGINISVLLKNLLNNFHSL</sequence>